<accession>A0A1S9PGU3</accession>
<evidence type="ECO:0000313" key="5">
    <source>
        <dbReference type="Proteomes" id="UP000189739"/>
    </source>
</evidence>
<dbReference type="Gene3D" id="3.40.710.10">
    <property type="entry name" value="DD-peptidase/beta-lactamase superfamily"/>
    <property type="match status" value="1"/>
</dbReference>
<organism evidence="4 5">
    <name type="scientific">Mucilaginibacter pedocola</name>
    <dbReference type="NCBI Taxonomy" id="1792845"/>
    <lineage>
        <taxon>Bacteria</taxon>
        <taxon>Pseudomonadati</taxon>
        <taxon>Bacteroidota</taxon>
        <taxon>Sphingobacteriia</taxon>
        <taxon>Sphingobacteriales</taxon>
        <taxon>Sphingobacteriaceae</taxon>
        <taxon>Mucilaginibacter</taxon>
    </lineage>
</organism>
<dbReference type="InterPro" id="IPR012338">
    <property type="entry name" value="Beta-lactam/transpept-like"/>
</dbReference>
<protein>
    <submittedName>
        <fullName evidence="4">D-alanyl-D-alanine carboxypeptidase/D-alanyl-D-alanine-endopeptidase</fullName>
    </submittedName>
</protein>
<keyword evidence="2" id="KW-0378">Hydrolase</keyword>
<dbReference type="EMBL" id="MBTF01000009">
    <property type="protein sequence ID" value="OOQ60173.1"/>
    <property type="molecule type" value="Genomic_DNA"/>
</dbReference>
<dbReference type="SUPFAM" id="SSF56601">
    <property type="entry name" value="beta-lactamase/transpeptidase-like"/>
    <property type="match status" value="1"/>
</dbReference>
<keyword evidence="4" id="KW-0121">Carboxypeptidase</keyword>
<dbReference type="PRINTS" id="PR00922">
    <property type="entry name" value="DADACBPTASE3"/>
</dbReference>
<dbReference type="STRING" id="1792845.BC343_27010"/>
<dbReference type="NCBIfam" id="TIGR00666">
    <property type="entry name" value="PBP4"/>
    <property type="match status" value="1"/>
</dbReference>
<evidence type="ECO:0000256" key="3">
    <source>
        <dbReference type="SAM" id="SignalP"/>
    </source>
</evidence>
<dbReference type="GO" id="GO:0004185">
    <property type="term" value="F:serine-type carboxypeptidase activity"/>
    <property type="evidence" value="ECO:0007669"/>
    <property type="project" value="InterPro"/>
</dbReference>
<dbReference type="RefSeq" id="WP_078347952.1">
    <property type="nucleotide sequence ID" value="NZ_MBTF01000009.1"/>
</dbReference>
<feature type="chain" id="PRO_5012029355" evidence="3">
    <location>
        <begin position="24"/>
        <end position="474"/>
    </location>
</feature>
<dbReference type="PANTHER" id="PTHR30023:SF0">
    <property type="entry name" value="PENICILLIN-SENSITIVE CARBOXYPEPTIDASE A"/>
    <property type="match status" value="1"/>
</dbReference>
<comment type="caution">
    <text evidence="4">The sequence shown here is derived from an EMBL/GenBank/DDBJ whole genome shotgun (WGS) entry which is preliminary data.</text>
</comment>
<gene>
    <name evidence="4" type="ORF">BC343_27010</name>
</gene>
<dbReference type="PANTHER" id="PTHR30023">
    <property type="entry name" value="D-ALANYL-D-ALANINE CARBOXYPEPTIDASE"/>
    <property type="match status" value="1"/>
</dbReference>
<reference evidence="4 5" key="1">
    <citation type="submission" date="2016-07" db="EMBL/GenBank/DDBJ databases">
        <title>Genomic analysis of zinc-resistant bacterium Mucilaginibacter pedocola TBZ30.</title>
        <authorList>
            <person name="Huang J."/>
            <person name="Tang J."/>
        </authorList>
    </citation>
    <scope>NUCLEOTIDE SEQUENCE [LARGE SCALE GENOMIC DNA]</scope>
    <source>
        <strain evidence="4 5">TBZ30</strain>
    </source>
</reference>
<dbReference type="Pfam" id="PF02113">
    <property type="entry name" value="Peptidase_S13"/>
    <property type="match status" value="1"/>
</dbReference>
<evidence type="ECO:0000256" key="2">
    <source>
        <dbReference type="ARBA" id="ARBA00022801"/>
    </source>
</evidence>
<keyword evidence="4" id="KW-0645">Protease</keyword>
<keyword evidence="5" id="KW-1185">Reference proteome</keyword>
<evidence type="ECO:0000256" key="1">
    <source>
        <dbReference type="ARBA" id="ARBA00006096"/>
    </source>
</evidence>
<evidence type="ECO:0000313" key="4">
    <source>
        <dbReference type="EMBL" id="OOQ60173.1"/>
    </source>
</evidence>
<dbReference type="AlphaFoldDB" id="A0A1S9PGU3"/>
<keyword evidence="3" id="KW-0732">Signal</keyword>
<dbReference type="GO" id="GO:0006508">
    <property type="term" value="P:proteolysis"/>
    <property type="evidence" value="ECO:0007669"/>
    <property type="project" value="InterPro"/>
</dbReference>
<comment type="similarity">
    <text evidence="1">Belongs to the peptidase S13 family.</text>
</comment>
<dbReference type="InterPro" id="IPR000667">
    <property type="entry name" value="Peptidase_S13"/>
</dbReference>
<dbReference type="Proteomes" id="UP000189739">
    <property type="component" value="Unassembled WGS sequence"/>
</dbReference>
<dbReference type="OrthoDB" id="9802627at2"/>
<sequence length="474" mass="51431">MNINRLKSIAIISLLLAGNTLHAQSLQQKLQIAFNKLQQDSQCKYATLSLTVLDAKTGEQVFAANPDMGLAPGSTLKTVTSITSFFVLGKDYQFETQLGYTGSIDKNGTLTGDIIIKGSGDPTLGSWRYTATKEGNVLATMADAIKKAGIKKIQGKIIGDDGAYNHQSIPDGWIYQDLGTYYGAGIAGLCWRENQFDIKLNTGSVGQPITVAGTVPDTYYLQYKSELITGAPKTGDLAYPYLPGFNSKTMYLRGTYAIDQSKKSISAAIPDPAYDAALRLNDTLKKLGITISTEPASSLTLKEKALVIPAATGNLTVIRSPELSKIVYWLNQKSVNLYAEQLLATLATKLGKTPVTSDGVETMKNFWDAKGIDPRSMNIYDGSGLSPEDRITSSTIAHILQAAHQEKWFGDFYESLPVYNDMKMKSGSISGVQAYAGFQKNNGRELCFSIMVNNYNGTGSGIRAKMFAVLNELK</sequence>
<name>A0A1S9PGU3_9SPHI</name>
<feature type="signal peptide" evidence="3">
    <location>
        <begin position="1"/>
        <end position="23"/>
    </location>
</feature>
<dbReference type="Gene3D" id="3.50.80.20">
    <property type="entry name" value="D-Ala-D-Ala carboxypeptidase C, peptidase S13"/>
    <property type="match status" value="1"/>
</dbReference>
<proteinExistence type="inferred from homology"/>
<dbReference type="GO" id="GO:0000270">
    <property type="term" value="P:peptidoglycan metabolic process"/>
    <property type="evidence" value="ECO:0007669"/>
    <property type="project" value="TreeGrafter"/>
</dbReference>